<dbReference type="InterPro" id="IPR013830">
    <property type="entry name" value="SGNH_hydro"/>
</dbReference>
<organism evidence="2">
    <name type="scientific">uncultured Desulfovibrio sp</name>
    <dbReference type="NCBI Taxonomy" id="167968"/>
    <lineage>
        <taxon>Bacteria</taxon>
        <taxon>Pseudomonadati</taxon>
        <taxon>Thermodesulfobacteriota</taxon>
        <taxon>Desulfovibrionia</taxon>
        <taxon>Desulfovibrionales</taxon>
        <taxon>Desulfovibrionaceae</taxon>
        <taxon>Desulfovibrio</taxon>
        <taxon>environmental samples</taxon>
    </lineage>
</organism>
<evidence type="ECO:0000259" key="1">
    <source>
        <dbReference type="Pfam" id="PF13472"/>
    </source>
</evidence>
<evidence type="ECO:0000313" key="2">
    <source>
        <dbReference type="EMBL" id="SBW12120.1"/>
    </source>
</evidence>
<dbReference type="InterPro" id="IPR036514">
    <property type="entry name" value="SGNH_hydro_sf"/>
</dbReference>
<dbReference type="EMBL" id="FLUP01000002">
    <property type="protein sequence ID" value="SBW12120.1"/>
    <property type="molecule type" value="Genomic_DNA"/>
</dbReference>
<proteinExistence type="predicted"/>
<accession>A0A212KKC9</accession>
<dbReference type="Pfam" id="PF13472">
    <property type="entry name" value="Lipase_GDSL_2"/>
    <property type="match status" value="1"/>
</dbReference>
<reference evidence="2" key="1">
    <citation type="submission" date="2016-04" db="EMBL/GenBank/DDBJ databases">
        <authorList>
            <person name="Evans L.H."/>
            <person name="Alamgir A."/>
            <person name="Owens N."/>
            <person name="Weber N.D."/>
            <person name="Virtaneva K."/>
            <person name="Barbian K."/>
            <person name="Babar A."/>
            <person name="Rosenke K."/>
        </authorList>
    </citation>
    <scope>NUCLEOTIDE SEQUENCE</scope>
    <source>
        <strain evidence="2">92-2</strain>
    </source>
</reference>
<dbReference type="RefSeq" id="WP_227117898.1">
    <property type="nucleotide sequence ID" value="NZ_LT598928.1"/>
</dbReference>
<dbReference type="PANTHER" id="PTHR30383">
    <property type="entry name" value="THIOESTERASE 1/PROTEASE 1/LYSOPHOSPHOLIPASE L1"/>
    <property type="match status" value="1"/>
</dbReference>
<dbReference type="AlphaFoldDB" id="A0A212KKC9"/>
<feature type="domain" description="SGNH hydrolase-type esterase" evidence="1">
    <location>
        <begin position="10"/>
        <end position="184"/>
    </location>
</feature>
<dbReference type="InterPro" id="IPR051532">
    <property type="entry name" value="Ester_Hydrolysis_Enzymes"/>
</dbReference>
<dbReference type="GO" id="GO:0016788">
    <property type="term" value="F:hydrolase activity, acting on ester bonds"/>
    <property type="evidence" value="ECO:0007669"/>
    <property type="project" value="UniProtKB-ARBA"/>
</dbReference>
<protein>
    <recommendedName>
        <fullName evidence="1">SGNH hydrolase-type esterase domain-containing protein</fullName>
    </recommendedName>
</protein>
<sequence length="206" mass="22106">MPHTTPAWFFFGDSLTQGVNDCLMPGGWVSRLAVLAHKTGLCPIPRATFYNLGARRHGTADVAARWRQELENRLIPGMKPHLVFCVGVVDMAAPGGGQPADPASMAALLHPVLEETAATAPTLVISPPPVAAAEANARIAQLCKLQQMLCDQRGIPFAQVHELLITNSVYMDDLSDGLHPGSQGCAQMAQTLLAQQCVREFMRAAQ</sequence>
<name>A0A212KKC9_9BACT</name>
<gene>
    <name evidence="2" type="ORF">KM92DES2_20336</name>
</gene>
<dbReference type="SUPFAM" id="SSF52266">
    <property type="entry name" value="SGNH hydrolase"/>
    <property type="match status" value="1"/>
</dbReference>
<dbReference type="Gene3D" id="3.40.50.1110">
    <property type="entry name" value="SGNH hydrolase"/>
    <property type="match status" value="1"/>
</dbReference>